<reference evidence="1" key="1">
    <citation type="journal article" date="2018" name="Nat. Genet.">
        <title>Extensive intraspecific gene order and gene structural variations between Mo17 and other maize genomes.</title>
        <authorList>
            <person name="Sun S."/>
            <person name="Zhou Y."/>
            <person name="Chen J."/>
            <person name="Shi J."/>
            <person name="Zhao H."/>
            <person name="Zhao H."/>
            <person name="Song W."/>
            <person name="Zhang M."/>
            <person name="Cui Y."/>
            <person name="Dong X."/>
            <person name="Liu H."/>
            <person name="Ma X."/>
            <person name="Jiao Y."/>
            <person name="Wang B."/>
            <person name="Wei X."/>
            <person name="Stein J.C."/>
            <person name="Glaubitz J.C."/>
            <person name="Lu F."/>
            <person name="Yu G."/>
            <person name="Liang C."/>
            <person name="Fengler K."/>
            <person name="Li B."/>
            <person name="Rafalski A."/>
            <person name="Schnable P.S."/>
            <person name="Ware D.H."/>
            <person name="Buckler E.S."/>
            <person name="Lai J."/>
        </authorList>
    </citation>
    <scope>NUCLEOTIDE SEQUENCE [LARGE SCALE GENOMIC DNA]</scope>
    <source>
        <tissue evidence="1">Seedling</tissue>
    </source>
</reference>
<protein>
    <submittedName>
        <fullName evidence="1">Uncharacterized protein</fullName>
    </submittedName>
</protein>
<accession>A0A317YG71</accession>
<sequence length="24" mass="2703">IEKEKGGLEEVISVTHINFSKTPF</sequence>
<feature type="non-terminal residue" evidence="1">
    <location>
        <position position="1"/>
    </location>
</feature>
<comment type="caution">
    <text evidence="1">The sequence shown here is derived from an EMBL/GenBank/DDBJ whole genome shotgun (WGS) entry which is preliminary data.</text>
</comment>
<gene>
    <name evidence="1" type="ORF">Zm00014a_003132</name>
</gene>
<dbReference type="Proteomes" id="UP000251960">
    <property type="component" value="Chromosome 1"/>
</dbReference>
<name>A0A317YG71_MAIZE</name>
<proteinExistence type="predicted"/>
<evidence type="ECO:0000313" key="1">
    <source>
        <dbReference type="EMBL" id="PWZ56774.1"/>
    </source>
</evidence>
<dbReference type="AlphaFoldDB" id="A0A317YG71"/>
<organism evidence="1">
    <name type="scientific">Zea mays</name>
    <name type="common">Maize</name>
    <dbReference type="NCBI Taxonomy" id="4577"/>
    <lineage>
        <taxon>Eukaryota</taxon>
        <taxon>Viridiplantae</taxon>
        <taxon>Streptophyta</taxon>
        <taxon>Embryophyta</taxon>
        <taxon>Tracheophyta</taxon>
        <taxon>Spermatophyta</taxon>
        <taxon>Magnoliopsida</taxon>
        <taxon>Liliopsida</taxon>
        <taxon>Poales</taxon>
        <taxon>Poaceae</taxon>
        <taxon>PACMAD clade</taxon>
        <taxon>Panicoideae</taxon>
        <taxon>Andropogonodae</taxon>
        <taxon>Andropogoneae</taxon>
        <taxon>Tripsacinae</taxon>
        <taxon>Zea</taxon>
    </lineage>
</organism>
<dbReference type="EMBL" id="NCVQ01000001">
    <property type="protein sequence ID" value="PWZ56774.1"/>
    <property type="molecule type" value="Genomic_DNA"/>
</dbReference>